<comment type="caution">
    <text evidence="1">The sequence shown here is derived from an EMBL/GenBank/DDBJ whole genome shotgun (WGS) entry which is preliminary data.</text>
</comment>
<dbReference type="Proteomes" id="UP001234178">
    <property type="component" value="Unassembled WGS sequence"/>
</dbReference>
<sequence>MGRRRLGQRIHQLTQRISTKSELIAMYLRLSEDKRCDCPYTIHEEYWCNGLSIAGKMPLVTNLDLVNYLLCSKSPYTHEDLKALRPTRDLSMGELDHFVQSVF</sequence>
<gene>
    <name evidence="1" type="ORF">OUZ56_026625</name>
</gene>
<keyword evidence="2" id="KW-1185">Reference proteome</keyword>
<evidence type="ECO:0000313" key="2">
    <source>
        <dbReference type="Proteomes" id="UP001234178"/>
    </source>
</evidence>
<protein>
    <submittedName>
        <fullName evidence="1">Uncharacterized protein</fullName>
    </submittedName>
</protein>
<name>A0ABQ9ZNN9_9CRUS</name>
<reference evidence="1 2" key="1">
    <citation type="journal article" date="2023" name="Nucleic Acids Res.">
        <title>The hologenome of Daphnia magna reveals possible DNA methylation and microbiome-mediated evolution of the host genome.</title>
        <authorList>
            <person name="Chaturvedi A."/>
            <person name="Li X."/>
            <person name="Dhandapani V."/>
            <person name="Marshall H."/>
            <person name="Kissane S."/>
            <person name="Cuenca-Cambronero M."/>
            <person name="Asole G."/>
            <person name="Calvet F."/>
            <person name="Ruiz-Romero M."/>
            <person name="Marangio P."/>
            <person name="Guigo R."/>
            <person name="Rago D."/>
            <person name="Mirbahai L."/>
            <person name="Eastwood N."/>
            <person name="Colbourne J.K."/>
            <person name="Zhou J."/>
            <person name="Mallon E."/>
            <person name="Orsini L."/>
        </authorList>
    </citation>
    <scope>NUCLEOTIDE SEQUENCE [LARGE SCALE GENOMIC DNA]</scope>
    <source>
        <strain evidence="1">LRV0_1</strain>
    </source>
</reference>
<organism evidence="1 2">
    <name type="scientific">Daphnia magna</name>
    <dbReference type="NCBI Taxonomy" id="35525"/>
    <lineage>
        <taxon>Eukaryota</taxon>
        <taxon>Metazoa</taxon>
        <taxon>Ecdysozoa</taxon>
        <taxon>Arthropoda</taxon>
        <taxon>Crustacea</taxon>
        <taxon>Branchiopoda</taxon>
        <taxon>Diplostraca</taxon>
        <taxon>Cladocera</taxon>
        <taxon>Anomopoda</taxon>
        <taxon>Daphniidae</taxon>
        <taxon>Daphnia</taxon>
    </lineage>
</organism>
<proteinExistence type="predicted"/>
<dbReference type="EMBL" id="JAOYFB010000004">
    <property type="protein sequence ID" value="KAK4014079.1"/>
    <property type="molecule type" value="Genomic_DNA"/>
</dbReference>
<evidence type="ECO:0000313" key="1">
    <source>
        <dbReference type="EMBL" id="KAK4014079.1"/>
    </source>
</evidence>
<accession>A0ABQ9ZNN9</accession>